<evidence type="ECO:0000313" key="2">
    <source>
        <dbReference type="Proteomes" id="UP000031668"/>
    </source>
</evidence>
<organism evidence="1 2">
    <name type="scientific">Thelohanellus kitauei</name>
    <name type="common">Myxosporean</name>
    <dbReference type="NCBI Taxonomy" id="669202"/>
    <lineage>
        <taxon>Eukaryota</taxon>
        <taxon>Metazoa</taxon>
        <taxon>Cnidaria</taxon>
        <taxon>Myxozoa</taxon>
        <taxon>Myxosporea</taxon>
        <taxon>Bivalvulida</taxon>
        <taxon>Platysporina</taxon>
        <taxon>Myxobolidae</taxon>
        <taxon>Thelohanellus</taxon>
    </lineage>
</organism>
<dbReference type="Proteomes" id="UP000031668">
    <property type="component" value="Unassembled WGS sequence"/>
</dbReference>
<gene>
    <name evidence="1" type="ORF">RF11_16372</name>
</gene>
<dbReference type="EMBL" id="JWZT01004658">
    <property type="protein sequence ID" value="KII63563.1"/>
    <property type="molecule type" value="Genomic_DNA"/>
</dbReference>
<evidence type="ECO:0000313" key="1">
    <source>
        <dbReference type="EMBL" id="KII63563.1"/>
    </source>
</evidence>
<accession>A0A0C2IE46</accession>
<protein>
    <submittedName>
        <fullName evidence="1">Uncharacterized protein</fullName>
    </submittedName>
</protein>
<proteinExistence type="predicted"/>
<keyword evidence="2" id="KW-1185">Reference proteome</keyword>
<dbReference type="AlphaFoldDB" id="A0A0C2IE46"/>
<reference evidence="1 2" key="1">
    <citation type="journal article" date="2014" name="Genome Biol. Evol.">
        <title>The genome of the myxosporean Thelohanellus kitauei shows adaptations to nutrient acquisition within its fish host.</title>
        <authorList>
            <person name="Yang Y."/>
            <person name="Xiong J."/>
            <person name="Zhou Z."/>
            <person name="Huo F."/>
            <person name="Miao W."/>
            <person name="Ran C."/>
            <person name="Liu Y."/>
            <person name="Zhang J."/>
            <person name="Feng J."/>
            <person name="Wang M."/>
            <person name="Wang M."/>
            <person name="Wang L."/>
            <person name="Yao B."/>
        </authorList>
    </citation>
    <scope>NUCLEOTIDE SEQUENCE [LARGE SCALE GENOMIC DNA]</scope>
    <source>
        <strain evidence="1">Wuqing</strain>
    </source>
</reference>
<name>A0A0C2IE46_THEKT</name>
<sequence>MLKALINRYFESEAANILGHGMTTSSTRIKNIPISQSSNAQRSIMISYTLAGSGQSLRYPIEVLRYLDESSKFAWVDHFRKNTLDTTLDALLREAFPHLITTITSLSFEISTKISSDSSTLPDLILKRKNQDAFKKPPKETDITALCHHRGIGCSPQELVKRSHPCKVIQVDNHSKPLLAFENNCEIQKNLSKENSNRHLKLKPAPMINEGSLQRYETSGLNKRVRMQFAQPRDSE</sequence>
<comment type="caution">
    <text evidence="1">The sequence shown here is derived from an EMBL/GenBank/DDBJ whole genome shotgun (WGS) entry which is preliminary data.</text>
</comment>